<proteinExistence type="inferred from homology"/>
<dbReference type="Pfam" id="PF17853">
    <property type="entry name" value="GGDEF_2"/>
    <property type="match status" value="1"/>
</dbReference>
<dbReference type="EMBL" id="AP006618">
    <property type="protein sequence ID" value="BAD55236.1"/>
    <property type="molecule type" value="Genomic_DNA"/>
</dbReference>
<evidence type="ECO:0000256" key="1">
    <source>
        <dbReference type="ARBA" id="ARBA00006754"/>
    </source>
</evidence>
<evidence type="ECO:0000259" key="4">
    <source>
        <dbReference type="Pfam" id="PF17853"/>
    </source>
</evidence>
<dbReference type="InterPro" id="IPR042070">
    <property type="entry name" value="PucR_C-HTH_sf"/>
</dbReference>
<dbReference type="InterPro" id="IPR025736">
    <property type="entry name" value="PucR_C-HTH_dom"/>
</dbReference>
<comment type="similarity">
    <text evidence="1">Belongs to the CdaR family.</text>
</comment>
<dbReference type="Proteomes" id="UP000006820">
    <property type="component" value="Chromosome"/>
</dbReference>
<evidence type="ECO:0000313" key="5">
    <source>
        <dbReference type="EMBL" id="BAD55236.1"/>
    </source>
</evidence>
<feature type="domain" description="RsbT co-antagonist protein RsbRD N-terminal" evidence="3">
    <location>
        <begin position="36"/>
        <end position="176"/>
    </location>
</feature>
<protein>
    <recommendedName>
        <fullName evidence="7">Sugar diacid utilization regulator</fullName>
    </recommendedName>
</protein>
<feature type="domain" description="PucR C-terminal helix-turn-helix" evidence="2">
    <location>
        <begin position="363"/>
        <end position="417"/>
    </location>
</feature>
<reference evidence="5 6" key="1">
    <citation type="journal article" date="2004" name="Proc. Natl. Acad. Sci. U.S.A.">
        <title>The complete genomic sequence of Nocardia farcinica IFM 10152.</title>
        <authorList>
            <person name="Ishikawa J."/>
            <person name="Yamashita A."/>
            <person name="Mikami Y."/>
            <person name="Hoshino Y."/>
            <person name="Kurita H."/>
            <person name="Hotta K."/>
            <person name="Shiba T."/>
            <person name="Hattori M."/>
        </authorList>
    </citation>
    <scope>NUCLEOTIDE SEQUENCE [LARGE SCALE GENOMIC DNA]</scope>
    <source>
        <strain evidence="5 6">IFM 10152</strain>
    </source>
</reference>
<sequence length="431" mass="47235">MTQAGESGAVEPNSVVVRDWLADYVSETMRAETLEQVVRRLDTAIVARVPELSDRDMSRDLAASTRAHARTVLAGLTSDTFEFTLPAEAHAFARTIARRGFDLRVLLRTYHAGMEAVLDYMNDAVGQREVPAEIERAVMLRMFDRTTKWISLSVELLTDTYMEERERVLRAALNRRTETVHALLAGEELDADQASVRLGYRLGLHHLAFVLWTDRIEPGGDAEVTGLLDRVAARVAAELGTNRLLTVASGASGMWAWAGLDDAAHAADLAAPGRIEQVLDGQIEAPVRIAFGVPGARVAGFRDGHREAMAARQVAERGGGRRVVAYRDVEIAYLAGVDQHAMWGLIRRELGALAGTDPATVRLRDTLHVYLSRQRSPEATAKALGVHKNTVRYRLQRIEELLGHPVEHRALALETALTCLAAYGSGQAVSP</sequence>
<accession>Q5Z2V5</accession>
<dbReference type="Pfam" id="PF14361">
    <property type="entry name" value="RsbRD_N"/>
    <property type="match status" value="1"/>
</dbReference>
<dbReference type="PANTHER" id="PTHR33744:SF1">
    <property type="entry name" value="DNA-BINDING TRANSCRIPTIONAL ACTIVATOR ADER"/>
    <property type="match status" value="1"/>
</dbReference>
<dbReference type="KEGG" id="nfa:NFA_3940"/>
<dbReference type="RefSeq" id="WP_011206923.1">
    <property type="nucleotide sequence ID" value="NC_006361.1"/>
</dbReference>
<gene>
    <name evidence="5" type="ordered locus">NFA_3940</name>
</gene>
<dbReference type="STRING" id="247156.NFA_3940"/>
<dbReference type="InterPro" id="IPR041522">
    <property type="entry name" value="CdaR_GGDEF"/>
</dbReference>
<dbReference type="Pfam" id="PF13556">
    <property type="entry name" value="HTH_30"/>
    <property type="match status" value="1"/>
</dbReference>
<dbReference type="Gene3D" id="1.10.10.2840">
    <property type="entry name" value="PucR C-terminal helix-turn-helix domain"/>
    <property type="match status" value="1"/>
</dbReference>
<dbReference type="InterPro" id="IPR025751">
    <property type="entry name" value="RsbRD_N_dom"/>
</dbReference>
<dbReference type="PANTHER" id="PTHR33744">
    <property type="entry name" value="CARBOHYDRATE DIACID REGULATOR"/>
    <property type="match status" value="1"/>
</dbReference>
<evidence type="ECO:0000259" key="2">
    <source>
        <dbReference type="Pfam" id="PF13556"/>
    </source>
</evidence>
<organism evidence="5 6">
    <name type="scientific">Nocardia farcinica (strain IFM 10152)</name>
    <dbReference type="NCBI Taxonomy" id="247156"/>
    <lineage>
        <taxon>Bacteria</taxon>
        <taxon>Bacillati</taxon>
        <taxon>Actinomycetota</taxon>
        <taxon>Actinomycetes</taxon>
        <taxon>Mycobacteriales</taxon>
        <taxon>Nocardiaceae</taxon>
        <taxon>Nocardia</taxon>
    </lineage>
</organism>
<evidence type="ECO:0000259" key="3">
    <source>
        <dbReference type="Pfam" id="PF14361"/>
    </source>
</evidence>
<dbReference type="GeneID" id="61131233"/>
<dbReference type="AlphaFoldDB" id="Q5Z2V5"/>
<name>Q5Z2V5_NOCFA</name>
<evidence type="ECO:0000313" key="6">
    <source>
        <dbReference type="Proteomes" id="UP000006820"/>
    </source>
</evidence>
<dbReference type="InterPro" id="IPR051448">
    <property type="entry name" value="CdaR-like_regulators"/>
</dbReference>
<keyword evidence="6" id="KW-1185">Reference proteome</keyword>
<dbReference type="eggNOG" id="COG2508">
    <property type="taxonomic scope" value="Bacteria"/>
</dbReference>
<feature type="domain" description="CdaR GGDEF-like" evidence="4">
    <location>
        <begin position="188"/>
        <end position="314"/>
    </location>
</feature>
<dbReference type="HOGENOM" id="CLU_051160_1_0_11"/>
<evidence type="ECO:0008006" key="7">
    <source>
        <dbReference type="Google" id="ProtNLM"/>
    </source>
</evidence>